<dbReference type="InterPro" id="IPR001242">
    <property type="entry name" value="Condensation_dom"/>
</dbReference>
<evidence type="ECO:0000256" key="4">
    <source>
        <dbReference type="SAM" id="MobiDB-lite"/>
    </source>
</evidence>
<sequence length="1085" mass="114670">DMLPLVELDEAEIAHLTAQLPGGAANIADVYPLAPLQEGIFFHHLMAGQDSGDVYVLPIVLGLDSRERLDAFLGALQSVVARHDIYRTAIVWEGLREPVQVVLREVELPVEQLVLDPQGGDAVKQLLELGGRWMDLGSAPLIRVHVAPEPGSGRWLCLIRIHQAVRDHTSQEALLRELGAFLSGRGESLPEPLPFRDFVAQARLGVPREEHERYFAELLADVEETTAPYGLVDVHGDGRRTERAKLSVDGELADQVRGMARQLGVSAATVFHLAWARVLAAVSGRDDVVFGTVLFGRMHAGAGSDRVQGPFINTLPVRVRVGSAGVGEALFALRDQLAELLVHEHAPLALAQQAAQVPGGSPLFTSLFNYRHNQAAAQAATRVSGWGVSTGLDGVSALLTRERTNYPVAAAVDDLGTGFGLTIDAVAPVDAEAMCTMLHTCLGNLVAALEGDPGAGLGAVDVLHTGELRRMLSEWNGTDALVTAETAAQLFEAQVARTPDAVAIVSGTTEMSYEELDTRAARLANHLRDRGVGAESVVGLCLPRGADLVAAILAVWKAGAAYVPLDPEYPSERLEFMLADSGASVVVGLGRLTSGLCAPGLSRLDLDDPDTMAELDATPATAPEGVTLPAQMAYVIYTSGSTGRPKGVAVSHAGLAALVVAQSERFAVDGSSRLLQFASTSFDAAVSEVLVALASGATLVVAGTEDLLPGPALAEIAARHEVSHVTLPPAVLAVLSPEDFPSVSTLVSAGEALGSDLVARWAPGRRFINAYGPTETTVCATMSDPLGAEDAPGIGGPIVNVRAFVLDERLTPVPVGVAGELYVAGSNLARGYVGHAELTAERFVACPYAAGERMYRTGDRARWTEDGQLVFSGRADEQAKIRGYRVEPGEIQAVLAAHPALAQAVVVVREDTPGDERLVAYVVPAADRDIVDDPTLPDLVRAHAAQSLPQHMVPSAVVVLDTLPLTVNGKLDRATLVAPDIAAAAGSGREPATEQERILCEAFARVLRLPVVGVDDDFFALGGHSLLATRLVSRIRTALDVELPIRTVFSTPTPAGLANWLADQGPQQEKARPVLRPMRKQEESA</sequence>
<dbReference type="Gene3D" id="2.30.38.10">
    <property type="entry name" value="Luciferase, Domain 3"/>
    <property type="match status" value="1"/>
</dbReference>
<dbReference type="Pfam" id="PF00668">
    <property type="entry name" value="Condensation"/>
    <property type="match status" value="1"/>
</dbReference>
<dbReference type="SUPFAM" id="SSF56801">
    <property type="entry name" value="Acetyl-CoA synthetase-like"/>
    <property type="match status" value="1"/>
</dbReference>
<dbReference type="Pfam" id="PF00550">
    <property type="entry name" value="PP-binding"/>
    <property type="match status" value="1"/>
</dbReference>
<dbReference type="CDD" id="cd19544">
    <property type="entry name" value="E-C_NRPS"/>
    <property type="match status" value="1"/>
</dbReference>
<dbReference type="RefSeq" id="WP_280883535.1">
    <property type="nucleotide sequence ID" value="NZ_JARXVH010000057.1"/>
</dbReference>
<dbReference type="InterPro" id="IPR000873">
    <property type="entry name" value="AMP-dep_synth/lig_dom"/>
</dbReference>
<reference evidence="6 7" key="1">
    <citation type="submission" date="2023-04" db="EMBL/GenBank/DDBJ databases">
        <title>Forest soil microbial communities from Buena Vista Peninsula, Colon Province, Panama.</title>
        <authorList>
            <person name="Bouskill N."/>
        </authorList>
    </citation>
    <scope>NUCLEOTIDE SEQUENCE [LARGE SCALE GENOMIC DNA]</scope>
    <source>
        <strain evidence="6 7">GGS1</strain>
    </source>
</reference>
<keyword evidence="7" id="KW-1185">Reference proteome</keyword>
<dbReference type="NCBIfam" id="TIGR01733">
    <property type="entry name" value="AA-adenyl-dom"/>
    <property type="match status" value="1"/>
</dbReference>
<dbReference type="Pfam" id="PF00501">
    <property type="entry name" value="AMP-binding"/>
    <property type="match status" value="1"/>
</dbReference>
<dbReference type="InterPro" id="IPR025110">
    <property type="entry name" value="AMP-bd_C"/>
</dbReference>
<dbReference type="InterPro" id="IPR009081">
    <property type="entry name" value="PP-bd_ACP"/>
</dbReference>
<dbReference type="CDD" id="cd17652">
    <property type="entry name" value="A_NRPS_CmdD_like"/>
    <property type="match status" value="1"/>
</dbReference>
<accession>A0ABT6M4Q1</accession>
<feature type="non-terminal residue" evidence="6">
    <location>
        <position position="1"/>
    </location>
</feature>
<comment type="caution">
    <text evidence="6">The sequence shown here is derived from an EMBL/GenBank/DDBJ whole genome shotgun (WGS) entry which is preliminary data.</text>
</comment>
<evidence type="ECO:0000313" key="6">
    <source>
        <dbReference type="EMBL" id="MDH6222971.1"/>
    </source>
</evidence>
<dbReference type="InterPro" id="IPR023213">
    <property type="entry name" value="CAT-like_dom_sf"/>
</dbReference>
<gene>
    <name evidence="6" type="ORF">M2283_010323</name>
</gene>
<evidence type="ECO:0000256" key="3">
    <source>
        <dbReference type="ARBA" id="ARBA00022553"/>
    </source>
</evidence>
<dbReference type="PROSITE" id="PS50075">
    <property type="entry name" value="CARRIER"/>
    <property type="match status" value="1"/>
</dbReference>
<evidence type="ECO:0000259" key="5">
    <source>
        <dbReference type="PROSITE" id="PS50075"/>
    </source>
</evidence>
<dbReference type="InterPro" id="IPR010071">
    <property type="entry name" value="AA_adenyl_dom"/>
</dbReference>
<evidence type="ECO:0000256" key="1">
    <source>
        <dbReference type="ARBA" id="ARBA00001957"/>
    </source>
</evidence>
<name>A0ABT6M4Q1_9ACTN</name>
<feature type="region of interest" description="Disordered" evidence="4">
    <location>
        <begin position="1064"/>
        <end position="1085"/>
    </location>
</feature>
<dbReference type="PROSITE" id="PS00012">
    <property type="entry name" value="PHOSPHOPANTETHEINE"/>
    <property type="match status" value="1"/>
</dbReference>
<proteinExistence type="predicted"/>
<keyword evidence="2" id="KW-0596">Phosphopantetheine</keyword>
<evidence type="ECO:0000313" key="7">
    <source>
        <dbReference type="Proteomes" id="UP001160499"/>
    </source>
</evidence>
<dbReference type="SMART" id="SM00823">
    <property type="entry name" value="PKS_PP"/>
    <property type="match status" value="1"/>
</dbReference>
<dbReference type="InterPro" id="IPR020806">
    <property type="entry name" value="PKS_PP-bd"/>
</dbReference>
<organism evidence="6 7">
    <name type="scientific">Streptomyces pseudovenezuelae</name>
    <dbReference type="NCBI Taxonomy" id="67350"/>
    <lineage>
        <taxon>Bacteria</taxon>
        <taxon>Bacillati</taxon>
        <taxon>Actinomycetota</taxon>
        <taxon>Actinomycetes</taxon>
        <taxon>Kitasatosporales</taxon>
        <taxon>Streptomycetaceae</taxon>
        <taxon>Streptomyces</taxon>
        <taxon>Streptomyces aurantiacus group</taxon>
    </lineage>
</organism>
<dbReference type="PANTHER" id="PTHR45527">
    <property type="entry name" value="NONRIBOSOMAL PEPTIDE SYNTHETASE"/>
    <property type="match status" value="1"/>
</dbReference>
<dbReference type="PANTHER" id="PTHR45527:SF1">
    <property type="entry name" value="FATTY ACID SYNTHASE"/>
    <property type="match status" value="1"/>
</dbReference>
<dbReference type="Gene3D" id="3.40.50.1820">
    <property type="entry name" value="alpha/beta hydrolase"/>
    <property type="match status" value="1"/>
</dbReference>
<dbReference type="PROSITE" id="PS00455">
    <property type="entry name" value="AMP_BINDING"/>
    <property type="match status" value="1"/>
</dbReference>
<dbReference type="EMBL" id="JARXVH010000057">
    <property type="protein sequence ID" value="MDH6222971.1"/>
    <property type="molecule type" value="Genomic_DNA"/>
</dbReference>
<dbReference type="Pfam" id="PF13193">
    <property type="entry name" value="AMP-binding_C"/>
    <property type="match status" value="1"/>
</dbReference>
<dbReference type="Proteomes" id="UP001160499">
    <property type="component" value="Unassembled WGS sequence"/>
</dbReference>
<dbReference type="InterPro" id="IPR006162">
    <property type="entry name" value="Ppantetheine_attach_site"/>
</dbReference>
<evidence type="ECO:0000256" key="2">
    <source>
        <dbReference type="ARBA" id="ARBA00022450"/>
    </source>
</evidence>
<dbReference type="Gene3D" id="3.30.559.30">
    <property type="entry name" value="Nonribosomal peptide synthetase, condensation domain"/>
    <property type="match status" value="1"/>
</dbReference>
<dbReference type="SUPFAM" id="SSF47336">
    <property type="entry name" value="ACP-like"/>
    <property type="match status" value="1"/>
</dbReference>
<feature type="domain" description="Carrier" evidence="5">
    <location>
        <begin position="990"/>
        <end position="1065"/>
    </location>
</feature>
<dbReference type="InterPro" id="IPR029058">
    <property type="entry name" value="AB_hydrolase_fold"/>
</dbReference>
<dbReference type="InterPro" id="IPR045851">
    <property type="entry name" value="AMP-bd_C_sf"/>
</dbReference>
<dbReference type="Gene3D" id="3.40.50.980">
    <property type="match status" value="2"/>
</dbReference>
<comment type="cofactor">
    <cofactor evidence="1">
        <name>pantetheine 4'-phosphate</name>
        <dbReference type="ChEBI" id="CHEBI:47942"/>
    </cofactor>
</comment>
<dbReference type="InterPro" id="IPR036736">
    <property type="entry name" value="ACP-like_sf"/>
</dbReference>
<dbReference type="SUPFAM" id="SSF52777">
    <property type="entry name" value="CoA-dependent acyltransferases"/>
    <property type="match status" value="2"/>
</dbReference>
<dbReference type="Gene3D" id="3.30.300.30">
    <property type="match status" value="1"/>
</dbReference>
<keyword evidence="3" id="KW-0597">Phosphoprotein</keyword>
<protein>
    <submittedName>
        <fullName evidence="6">Amino acid adenylation domain-containing protein</fullName>
    </submittedName>
</protein>
<dbReference type="InterPro" id="IPR020845">
    <property type="entry name" value="AMP-binding_CS"/>
</dbReference>
<dbReference type="Gene3D" id="3.30.559.10">
    <property type="entry name" value="Chloramphenicol acetyltransferase-like domain"/>
    <property type="match status" value="1"/>
</dbReference>